<protein>
    <submittedName>
        <fullName evidence="2">Plant thionin family protein</fullName>
    </submittedName>
</protein>
<organism evidence="2 3">
    <name type="scientific">Striga asiatica</name>
    <name type="common">Asiatic witchweed</name>
    <name type="synonym">Buchnera asiatica</name>
    <dbReference type="NCBI Taxonomy" id="4170"/>
    <lineage>
        <taxon>Eukaryota</taxon>
        <taxon>Viridiplantae</taxon>
        <taxon>Streptophyta</taxon>
        <taxon>Embryophyta</taxon>
        <taxon>Tracheophyta</taxon>
        <taxon>Spermatophyta</taxon>
        <taxon>Magnoliopsida</taxon>
        <taxon>eudicotyledons</taxon>
        <taxon>Gunneridae</taxon>
        <taxon>Pentapetalae</taxon>
        <taxon>asterids</taxon>
        <taxon>lamiids</taxon>
        <taxon>Lamiales</taxon>
        <taxon>Orobanchaceae</taxon>
        <taxon>Buchnereae</taxon>
        <taxon>Striga</taxon>
    </lineage>
</organism>
<comment type="caution">
    <text evidence="2">The sequence shown here is derived from an EMBL/GenBank/DDBJ whole genome shotgun (WGS) entry which is preliminary data.</text>
</comment>
<evidence type="ECO:0000313" key="3">
    <source>
        <dbReference type="Proteomes" id="UP000325081"/>
    </source>
</evidence>
<name>A0A5A7QH00_STRAF</name>
<keyword evidence="1" id="KW-0732">Signal</keyword>
<dbReference type="EMBL" id="BKCP01006737">
    <property type="protein sequence ID" value="GER43687.1"/>
    <property type="molecule type" value="Genomic_DNA"/>
</dbReference>
<feature type="chain" id="PRO_5022855399" evidence="1">
    <location>
        <begin position="24"/>
        <end position="121"/>
    </location>
</feature>
<keyword evidence="3" id="KW-1185">Reference proteome</keyword>
<evidence type="ECO:0000256" key="1">
    <source>
        <dbReference type="SAM" id="SignalP"/>
    </source>
</evidence>
<dbReference type="Proteomes" id="UP000325081">
    <property type="component" value="Unassembled WGS sequence"/>
</dbReference>
<proteinExistence type="predicted"/>
<gene>
    <name evidence="2" type="ORF">STAS_20565</name>
</gene>
<feature type="signal peptide" evidence="1">
    <location>
        <begin position="1"/>
        <end position="23"/>
    </location>
</feature>
<sequence length="121" mass="14066">MASHWINYVLAAVLVAMAVAVVAEENVNMQCMRECYFDCTQIKIFSESECKKECVLGCARYFVRKAAEEDDDNNKIAQPELQFSIHSLALHNYKIERQNWINLIDGLFFPAAPWRRICRIF</sequence>
<dbReference type="AlphaFoldDB" id="A0A5A7QH00"/>
<accession>A0A5A7QH00</accession>
<dbReference type="OrthoDB" id="912588at2759"/>
<evidence type="ECO:0000313" key="2">
    <source>
        <dbReference type="EMBL" id="GER43687.1"/>
    </source>
</evidence>
<reference evidence="3" key="1">
    <citation type="journal article" date="2019" name="Curr. Biol.">
        <title>Genome Sequence of Striga asiatica Provides Insight into the Evolution of Plant Parasitism.</title>
        <authorList>
            <person name="Yoshida S."/>
            <person name="Kim S."/>
            <person name="Wafula E.K."/>
            <person name="Tanskanen J."/>
            <person name="Kim Y.M."/>
            <person name="Honaas L."/>
            <person name="Yang Z."/>
            <person name="Spallek T."/>
            <person name="Conn C.E."/>
            <person name="Ichihashi Y."/>
            <person name="Cheong K."/>
            <person name="Cui S."/>
            <person name="Der J.P."/>
            <person name="Gundlach H."/>
            <person name="Jiao Y."/>
            <person name="Hori C."/>
            <person name="Ishida J.K."/>
            <person name="Kasahara H."/>
            <person name="Kiba T."/>
            <person name="Kim M.S."/>
            <person name="Koo N."/>
            <person name="Laohavisit A."/>
            <person name="Lee Y.H."/>
            <person name="Lumba S."/>
            <person name="McCourt P."/>
            <person name="Mortimer J.C."/>
            <person name="Mutuku J.M."/>
            <person name="Nomura T."/>
            <person name="Sasaki-Sekimoto Y."/>
            <person name="Seto Y."/>
            <person name="Wang Y."/>
            <person name="Wakatake T."/>
            <person name="Sakakibara H."/>
            <person name="Demura T."/>
            <person name="Yamaguchi S."/>
            <person name="Yoneyama K."/>
            <person name="Manabe R.I."/>
            <person name="Nelson D.C."/>
            <person name="Schulman A.H."/>
            <person name="Timko M.P."/>
            <person name="dePamphilis C.W."/>
            <person name="Choi D."/>
            <person name="Shirasu K."/>
        </authorList>
    </citation>
    <scope>NUCLEOTIDE SEQUENCE [LARGE SCALE GENOMIC DNA]</scope>
    <source>
        <strain evidence="3">cv. UVA1</strain>
    </source>
</reference>